<dbReference type="Pfam" id="PF07933">
    <property type="entry name" value="DUF1681"/>
    <property type="match status" value="1"/>
</dbReference>
<evidence type="ECO:0000313" key="4">
    <source>
        <dbReference type="Proteomes" id="UP000177798"/>
    </source>
</evidence>
<dbReference type="PANTHER" id="PTHR12847:SF9">
    <property type="entry name" value="NECAP-LIKE PROTEIN CG9132"/>
    <property type="match status" value="1"/>
</dbReference>
<dbReference type="GO" id="GO:0006897">
    <property type="term" value="P:endocytosis"/>
    <property type="evidence" value="ECO:0007669"/>
    <property type="project" value="InterPro"/>
</dbReference>
<feature type="region of interest" description="Disordered" evidence="1">
    <location>
        <begin position="190"/>
        <end position="273"/>
    </location>
</feature>
<dbReference type="OrthoDB" id="10265489at2759"/>
<dbReference type="RefSeq" id="XP_001590603.1">
    <property type="nucleotide sequence ID" value="XM_001590553.1"/>
</dbReference>
<dbReference type="InterPro" id="IPR012466">
    <property type="entry name" value="NECAP_PHear"/>
</dbReference>
<feature type="compositionally biased region" description="Acidic residues" evidence="1">
    <location>
        <begin position="258"/>
        <end position="273"/>
    </location>
</feature>
<dbReference type="EMBL" id="CP017823">
    <property type="protein sequence ID" value="APA12875.1"/>
    <property type="molecule type" value="Genomic_DNA"/>
</dbReference>
<dbReference type="VEuPathDB" id="FungiDB:sscle_10g076450"/>
<evidence type="ECO:0000259" key="2">
    <source>
        <dbReference type="Pfam" id="PF07933"/>
    </source>
</evidence>
<dbReference type="AlphaFoldDB" id="A0A1D9QD47"/>
<evidence type="ECO:0000256" key="1">
    <source>
        <dbReference type="SAM" id="MobiDB-lite"/>
    </source>
</evidence>
<gene>
    <name evidence="3" type="ORF">sscle_10g076450</name>
</gene>
<evidence type="ECO:0000313" key="3">
    <source>
        <dbReference type="EMBL" id="APA12875.1"/>
    </source>
</evidence>
<feature type="domain" description="NECAP PHear" evidence="2">
    <location>
        <begin position="18"/>
        <end position="192"/>
    </location>
</feature>
<protein>
    <recommendedName>
        <fullName evidence="2">NECAP PHear domain-containing protein</fullName>
    </recommendedName>
</protein>
<reference evidence="4" key="1">
    <citation type="journal article" date="2017" name="Genome Biol. Evol.">
        <title>The complete genome sequence of the phytopathogenic fungus Sclerotinia sclerotiorum reveals insights into the genome architecture of broad host range pathogens.</title>
        <authorList>
            <person name="Derbyshire M."/>
            <person name="Denton-Giles M."/>
            <person name="Hegedus D."/>
            <person name="Seifbarghy S."/>
            <person name="Rollins J."/>
            <person name="van Kan J."/>
            <person name="Seidl M.F."/>
            <person name="Faino L."/>
            <person name="Mbengue M."/>
            <person name="Navaud O."/>
            <person name="Raffaele S."/>
            <person name="Hammond-Kosack K."/>
            <person name="Heard S."/>
            <person name="Oliver R."/>
        </authorList>
    </citation>
    <scope>NUCLEOTIDE SEQUENCE [LARGE SCALE GENOMIC DNA]</scope>
    <source>
        <strain evidence="4">ATCC 18683 / 1980 / Ss-1</strain>
    </source>
</reference>
<dbReference type="GO" id="GO:0016020">
    <property type="term" value="C:membrane"/>
    <property type="evidence" value="ECO:0007669"/>
    <property type="project" value="InterPro"/>
</dbReference>
<dbReference type="FunFam" id="2.30.29.30:FF:000465">
    <property type="entry name" value="Adaptin ear-binding coat-associated protein 2"/>
    <property type="match status" value="1"/>
</dbReference>
<dbReference type="OMA" id="NEGHRAQ"/>
<dbReference type="Gene3D" id="2.30.29.30">
    <property type="entry name" value="Pleckstrin-homology domain (PH domain)/Phosphotyrosine-binding domain (PTB)"/>
    <property type="match status" value="1"/>
</dbReference>
<sequence length="273" mass="29490">METIDPATGKPLPTDALQRILFIATSVHIYNIPPLTSNKGYVASTWTADNNKRQIFTARIRILETAIPDKNGEDKVKADILLEDPSNGQLFAAAPYTVTEVVEQVLDSSRFFAVRVQGEGGRKAVLGIGFEERSEAFDFSVALQEVRKTLGIEEQGGGGKPIAAGMKKESEKSEVKRDFSLKEGETITVNIGGRGAGRRTPRKSEESERGLGGFSLPPPPVGASMGSFLPPPPSAQEVKAQKRLSQNNMEAPSLPEPSAEELGFDDGEFGEFQ</sequence>
<dbReference type="SUPFAM" id="SSF50729">
    <property type="entry name" value="PH domain-like"/>
    <property type="match status" value="1"/>
</dbReference>
<dbReference type="CDD" id="cd13228">
    <property type="entry name" value="PHear_NECAP"/>
    <property type="match status" value="1"/>
</dbReference>
<dbReference type="PANTHER" id="PTHR12847">
    <property type="entry name" value="ATP-BINDING CASSETTE ABC TRANSPORTER-RELATED"/>
    <property type="match status" value="1"/>
</dbReference>
<dbReference type="InterPro" id="IPR011993">
    <property type="entry name" value="PH-like_dom_sf"/>
</dbReference>
<dbReference type="KEGG" id="ssl:SS1G_08343"/>
<accession>A0A1D9QD47</accession>
<proteinExistence type="predicted"/>
<organism evidence="3 4">
    <name type="scientific">Sclerotinia sclerotiorum (strain ATCC 18683 / 1980 / Ss-1)</name>
    <name type="common">White mold</name>
    <name type="synonym">Whetzelinia sclerotiorum</name>
    <dbReference type="NCBI Taxonomy" id="665079"/>
    <lineage>
        <taxon>Eukaryota</taxon>
        <taxon>Fungi</taxon>
        <taxon>Dikarya</taxon>
        <taxon>Ascomycota</taxon>
        <taxon>Pezizomycotina</taxon>
        <taxon>Leotiomycetes</taxon>
        <taxon>Helotiales</taxon>
        <taxon>Sclerotiniaceae</taxon>
        <taxon>Sclerotinia</taxon>
    </lineage>
</organism>
<feature type="region of interest" description="Disordered" evidence="1">
    <location>
        <begin position="152"/>
        <end position="174"/>
    </location>
</feature>
<name>A0A1D9QD47_SCLS1</name>
<dbReference type="Proteomes" id="UP000177798">
    <property type="component" value="Chromosome 10"/>
</dbReference>